<name>A0AA84Z839_9TREM</name>
<dbReference type="AlphaFoldDB" id="A0AA84Z839"/>
<feature type="compositionally biased region" description="Polar residues" evidence="1">
    <location>
        <begin position="836"/>
        <end position="854"/>
    </location>
</feature>
<feature type="compositionally biased region" description="Low complexity" evidence="1">
    <location>
        <begin position="968"/>
        <end position="984"/>
    </location>
</feature>
<evidence type="ECO:0000313" key="3">
    <source>
        <dbReference type="WBParaSite" id="SMRG1_12720.1"/>
    </source>
</evidence>
<feature type="compositionally biased region" description="Polar residues" evidence="1">
    <location>
        <begin position="12"/>
        <end position="23"/>
    </location>
</feature>
<evidence type="ECO:0000313" key="2">
    <source>
        <dbReference type="Proteomes" id="UP000050790"/>
    </source>
</evidence>
<accession>A0AA84Z839</accession>
<organism evidence="2 3">
    <name type="scientific">Schistosoma margrebowiei</name>
    <dbReference type="NCBI Taxonomy" id="48269"/>
    <lineage>
        <taxon>Eukaryota</taxon>
        <taxon>Metazoa</taxon>
        <taxon>Spiralia</taxon>
        <taxon>Lophotrochozoa</taxon>
        <taxon>Platyhelminthes</taxon>
        <taxon>Trematoda</taxon>
        <taxon>Digenea</taxon>
        <taxon>Strigeidida</taxon>
        <taxon>Schistosomatoidea</taxon>
        <taxon>Schistosomatidae</taxon>
        <taxon>Schistosoma</taxon>
    </lineage>
</organism>
<reference evidence="3" key="1">
    <citation type="submission" date="2023-11" db="UniProtKB">
        <authorList>
            <consortium name="WormBaseParasite"/>
        </authorList>
    </citation>
    <scope>IDENTIFICATION</scope>
</reference>
<dbReference type="Proteomes" id="UP000050790">
    <property type="component" value="Unassembled WGS sequence"/>
</dbReference>
<dbReference type="WBParaSite" id="SMRG1_12720.1">
    <property type="protein sequence ID" value="SMRG1_12720.1"/>
    <property type="gene ID" value="SMRG1_12720"/>
</dbReference>
<evidence type="ECO:0000256" key="1">
    <source>
        <dbReference type="SAM" id="MobiDB-lite"/>
    </source>
</evidence>
<feature type="region of interest" description="Disordered" evidence="1">
    <location>
        <begin position="1"/>
        <end position="23"/>
    </location>
</feature>
<feature type="compositionally biased region" description="Low complexity" evidence="1">
    <location>
        <begin position="855"/>
        <end position="873"/>
    </location>
</feature>
<protein>
    <submittedName>
        <fullName evidence="3">Uncharacterized protein</fullName>
    </submittedName>
</protein>
<proteinExistence type="predicted"/>
<feature type="region of interest" description="Disordered" evidence="1">
    <location>
        <begin position="828"/>
        <end position="873"/>
    </location>
</feature>
<feature type="region of interest" description="Disordered" evidence="1">
    <location>
        <begin position="962"/>
        <end position="984"/>
    </location>
</feature>
<sequence length="1233" mass="139093">MNNFLESVPSKFMNNNNGSTHISPNLTLLRKSKTLMSNENTSAFVEKWQKKTTTNRQDKGARRLALFIAHFKRRAKSADPSNKAVFYNGIEPKNNLVPNTCVLHNNQQYTENSCHVNTNMYRTNRKTNSHNYPIQVTSTTVPAINSYLSSGMSISAYEKTNLVNSQYIKPHLYDRPRPASFHPSSQILTHHNPYFCQNNSTPSSNEENCNQILPYAYCLADNSFYVEPNQQNKINNVIMYDSIYDYPPNLSPYPCPTFVPSEDITPTNENVNPFLSNTQSRIRSTSVDFYRLRKMHKGMKQLFSFNGRKENINEQSFCDTRQLEENQAKHSPFTEYKQLISHVATINDKLDHTSLSDSSNRNLKRTILRSFSCNPRSNCDHKRKVKPQTIKSQNVAGYTPDNYGKRIELNENFSLSKDEQNQLHVVSYSENEPVNYITISGIEDRKPLQLNSKFSMVKSSSICQVSTCHNIPKLSTQLIQSENTKLMELRNRKCINNITRTTRESILNASNTMTTVTTAPILTNINTLSATTSTTTTSIFTSPLLTTTATTSVECIVNNIKHNLSCTNNDSLQSSSSFNTPVNHNKKVHYSNKNHENQTKSYTLLSTYQSNQIFDNINWNNSRNINRNQNNHHNIGNDSQTKHKISLSDYLSSTETSSFDKHATANNNSRFSICSTTLPPKSDNFERPNNFMSSSLFEPKVNGISDGSMLSRSDTYSNLKEFPKKPSIEMGHTEEHNKRTSMSKEYLNNSTFNHSLTRAKLLSNLPEFHCSRLSQLYNSVGYENLKNDRFMKTDDNSRDIFPTLRNFCQKQTTSSHPVGQCTISSAAVLRPPRPPQRTTSLASDHQPSRTSEINSTDTSCSSRSSPSRNVNSCMQHPNSEICSTTTCGSFNPNRFSHCKPLDNNVNNHLTDKLIDKEVSDLNSSENDTVWWSHLLPYKPSNLPSNLADRLRQRNSLILSRSSPTTRLSNSSLPNSFPFNNNNKSNNNSNLQNIMIQSMYEQSDSGDYTGLRSDVTSLYCVQNKHGNDIRLRQSRPISVHTDYSNYTNNSFFLPSLRHFNTTINSNTVTHSSPLASSSSSISSLQQQAPTRPSSLSLASSFTNVIPKLNNLIKTNKLNKKTLNSSKSISSSISLSTSTPTSTTITTNNSQLLFQNNICNIIPDYLLKSCPPSDSPLLGQYCRLLLLRTNDEHDNNVATVNHINTVETDDNNNISTLSEYSVKLTPTAETPATPV</sequence>